<sequence>MQKLTKDTLTGICTQMASHDWRETEINELVDPQLGIITGFQELLDELEVLRKFDLGTTPPALTVQKR</sequence>
<dbReference type="EMBL" id="FWFO01000007">
    <property type="protein sequence ID" value="SLN72311.1"/>
    <property type="molecule type" value="Genomic_DNA"/>
</dbReference>
<evidence type="ECO:0000313" key="1">
    <source>
        <dbReference type="EMBL" id="SLN72311.1"/>
    </source>
</evidence>
<organism evidence="1 2">
    <name type="scientific">Falsiruegeria litorea R37</name>
    <dbReference type="NCBI Taxonomy" id="1200284"/>
    <lineage>
        <taxon>Bacteria</taxon>
        <taxon>Pseudomonadati</taxon>
        <taxon>Pseudomonadota</taxon>
        <taxon>Alphaproteobacteria</taxon>
        <taxon>Rhodobacterales</taxon>
        <taxon>Roseobacteraceae</taxon>
        <taxon>Falsiruegeria</taxon>
    </lineage>
</organism>
<reference evidence="1 2" key="1">
    <citation type="submission" date="2017-03" db="EMBL/GenBank/DDBJ databases">
        <authorList>
            <person name="Afonso C.L."/>
            <person name="Miller P.J."/>
            <person name="Scott M.A."/>
            <person name="Spackman E."/>
            <person name="Goraichik I."/>
            <person name="Dimitrov K.M."/>
            <person name="Suarez D.L."/>
            <person name="Swayne D.E."/>
        </authorList>
    </citation>
    <scope>NUCLEOTIDE SEQUENCE [LARGE SCALE GENOMIC DNA]</scope>
    <source>
        <strain evidence="1 2">CECT 7639</strain>
    </source>
</reference>
<gene>
    <name evidence="1" type="ORF">TRL7639_04303</name>
</gene>
<dbReference type="RefSeq" id="WP_085797948.1">
    <property type="nucleotide sequence ID" value="NZ_FWFO01000007.1"/>
</dbReference>
<accession>A0A1Y5TTY0</accession>
<protein>
    <submittedName>
        <fullName evidence="1">Uncharacterized protein</fullName>
    </submittedName>
</protein>
<dbReference type="OrthoDB" id="8371569at2"/>
<dbReference type="Proteomes" id="UP000193077">
    <property type="component" value="Unassembled WGS sequence"/>
</dbReference>
<proteinExistence type="predicted"/>
<name>A0A1Y5TTY0_9RHOB</name>
<evidence type="ECO:0000313" key="2">
    <source>
        <dbReference type="Proteomes" id="UP000193077"/>
    </source>
</evidence>
<dbReference type="AlphaFoldDB" id="A0A1Y5TTY0"/>
<keyword evidence="2" id="KW-1185">Reference proteome</keyword>